<gene>
    <name evidence="2" type="ORF">ENT87_08750</name>
    <name evidence="3" type="ORF">ENU30_07945</name>
</gene>
<name>A0A7J3JSD0_9CREN</name>
<evidence type="ECO:0000313" key="3">
    <source>
        <dbReference type="EMBL" id="HGQ18885.1"/>
    </source>
</evidence>
<proteinExistence type="predicted"/>
<dbReference type="EMBL" id="DTBZ01000150">
    <property type="protein sequence ID" value="HGQ18885.1"/>
    <property type="molecule type" value="Genomic_DNA"/>
</dbReference>
<sequence length="188" mass="21034">MNSFNSWLRQLIESLPLALAIVISSLALLVSIAMYVEPPDALRDAIEDEIRNISTALTNTSFIERVYIIYTRNALVNTLFILPFFINVAIYISTMVTTAWALGTSALNLEIATGVPKYISILLLMLMPHTYLELFSYSLSIIVSLKLTLSFIKRRVDKVILYNSIATIIVSYIILLLSAVIETVLISL</sequence>
<dbReference type="EMBL" id="DTAI01000256">
    <property type="protein sequence ID" value="HGN37614.1"/>
    <property type="molecule type" value="Genomic_DNA"/>
</dbReference>
<feature type="transmembrane region" description="Helical" evidence="1">
    <location>
        <begin position="159"/>
        <end position="181"/>
    </location>
</feature>
<accession>A0A7J3JSD0</accession>
<feature type="transmembrane region" description="Helical" evidence="1">
    <location>
        <begin position="80"/>
        <end position="102"/>
    </location>
</feature>
<keyword evidence="1" id="KW-0472">Membrane</keyword>
<evidence type="ECO:0000256" key="1">
    <source>
        <dbReference type="SAM" id="Phobius"/>
    </source>
</evidence>
<feature type="transmembrane region" description="Helical" evidence="1">
    <location>
        <begin position="12"/>
        <end position="36"/>
    </location>
</feature>
<organism evidence="3">
    <name type="scientific">Ignisphaera aggregans</name>
    <dbReference type="NCBI Taxonomy" id="334771"/>
    <lineage>
        <taxon>Archaea</taxon>
        <taxon>Thermoproteota</taxon>
        <taxon>Thermoprotei</taxon>
        <taxon>Desulfurococcales</taxon>
        <taxon>Desulfurococcaceae</taxon>
        <taxon>Ignisphaera</taxon>
    </lineage>
</organism>
<protein>
    <recommendedName>
        <fullName evidence="4">Stage II sporulation protein M</fullName>
    </recommendedName>
</protein>
<keyword evidence="1" id="KW-0812">Transmembrane</keyword>
<comment type="caution">
    <text evidence="3">The sequence shown here is derived from an EMBL/GenBank/DDBJ whole genome shotgun (WGS) entry which is preliminary data.</text>
</comment>
<feature type="transmembrane region" description="Helical" evidence="1">
    <location>
        <begin position="134"/>
        <end position="152"/>
    </location>
</feature>
<evidence type="ECO:0008006" key="4">
    <source>
        <dbReference type="Google" id="ProtNLM"/>
    </source>
</evidence>
<keyword evidence="1" id="KW-1133">Transmembrane helix</keyword>
<reference evidence="3" key="1">
    <citation type="journal article" date="2020" name="mSystems">
        <title>Genome- and Community-Level Interaction Insights into Carbon Utilization and Element Cycling Functions of Hydrothermarchaeota in Hydrothermal Sediment.</title>
        <authorList>
            <person name="Zhou Z."/>
            <person name="Liu Y."/>
            <person name="Xu W."/>
            <person name="Pan J."/>
            <person name="Luo Z.H."/>
            <person name="Li M."/>
        </authorList>
    </citation>
    <scope>NUCLEOTIDE SEQUENCE [LARGE SCALE GENOMIC DNA]</scope>
    <source>
        <strain evidence="2">SpSt-618</strain>
        <strain evidence="3">SpSt-657</strain>
    </source>
</reference>
<evidence type="ECO:0000313" key="2">
    <source>
        <dbReference type="EMBL" id="HGN37614.1"/>
    </source>
</evidence>
<dbReference type="AlphaFoldDB" id="A0A7J3JSD0"/>